<accession>A0ABW8A106</accession>
<protein>
    <submittedName>
        <fullName evidence="2">Uncharacterized protein</fullName>
    </submittedName>
</protein>
<reference evidence="2 3" key="1">
    <citation type="submission" date="2024-10" db="EMBL/GenBank/DDBJ databases">
        <title>The Natural Products Discovery Center: Release of the First 8490 Sequenced Strains for Exploring Actinobacteria Biosynthetic Diversity.</title>
        <authorList>
            <person name="Kalkreuter E."/>
            <person name="Kautsar S.A."/>
            <person name="Yang D."/>
            <person name="Bader C.D."/>
            <person name="Teijaro C.N."/>
            <person name="Fluegel L."/>
            <person name="Davis C.M."/>
            <person name="Simpson J.R."/>
            <person name="Lauterbach L."/>
            <person name="Steele A.D."/>
            <person name="Gui C."/>
            <person name="Meng S."/>
            <person name="Li G."/>
            <person name="Viehrig K."/>
            <person name="Ye F."/>
            <person name="Su P."/>
            <person name="Kiefer A.F."/>
            <person name="Nichols A."/>
            <person name="Cepeda A.J."/>
            <person name="Yan W."/>
            <person name="Fan B."/>
            <person name="Jiang Y."/>
            <person name="Adhikari A."/>
            <person name="Zheng C.-J."/>
            <person name="Schuster L."/>
            <person name="Cowan T.M."/>
            <person name="Smanski M.J."/>
            <person name="Chevrette M.G."/>
            <person name="De Carvalho L.P.S."/>
            <person name="Shen B."/>
        </authorList>
    </citation>
    <scope>NUCLEOTIDE SEQUENCE [LARGE SCALE GENOMIC DNA]</scope>
    <source>
        <strain evidence="2 3">NPDC049503</strain>
    </source>
</reference>
<keyword evidence="1" id="KW-0812">Transmembrane</keyword>
<comment type="caution">
    <text evidence="2">The sequence shown here is derived from an EMBL/GenBank/DDBJ whole genome shotgun (WGS) entry which is preliminary data.</text>
</comment>
<evidence type="ECO:0000313" key="2">
    <source>
        <dbReference type="EMBL" id="MFI7440461.1"/>
    </source>
</evidence>
<keyword evidence="3" id="KW-1185">Reference proteome</keyword>
<dbReference type="EMBL" id="JBITMB010000002">
    <property type="protein sequence ID" value="MFI7440461.1"/>
    <property type="molecule type" value="Genomic_DNA"/>
</dbReference>
<feature type="transmembrane region" description="Helical" evidence="1">
    <location>
        <begin position="41"/>
        <end position="59"/>
    </location>
</feature>
<name>A0ABW8A106_9ACTN</name>
<gene>
    <name evidence="2" type="ORF">ACIBP5_10895</name>
</gene>
<proteinExistence type="predicted"/>
<evidence type="ECO:0000313" key="3">
    <source>
        <dbReference type="Proteomes" id="UP001612928"/>
    </source>
</evidence>
<evidence type="ECO:0000256" key="1">
    <source>
        <dbReference type="SAM" id="Phobius"/>
    </source>
</evidence>
<dbReference type="RefSeq" id="WP_397020186.1">
    <property type="nucleotide sequence ID" value="NZ_JBITMB010000002.1"/>
</dbReference>
<keyword evidence="1" id="KW-0472">Membrane</keyword>
<sequence length="654" mass="70067">MNDLERRLRAALEARAQTIEASPHAWQRLQRRTRRRSPARWLLLALPAALVAVFVPILLSGGLGRNSAADPDELYRRLMRDRTPAGETVTLDGPSDGGAVRLWFARGDQGQPEFCRLVERGRQEPYGYCHPLRHSGHSGVLGWYEGTTRADAAVAHVDYGLATAGVAQATAVLEGGRTVRARLHRPKGLDVVLWTLELAAGERVSRVEVADAGGRRSTVLPGGVARSKNRGAPTGAARELPDGITARLYGRDEISWFRHGLEVGAVPLAANRLPEALGAEPVEVRASRDGALLYGVTREDVARFELTVAGAPIVVRPTARPWGLRLGVYAATLPDASFFRKGGQVAAFDAAGEELWRKRIPASWQEYAPAPGRRLGEAFTVPGTEDFTGGPVRLWFEERRGRVRELCHSGGATPEGDLHRGCGEAELGPDSFTYDRVVRHLPLPGSTIAFGPARAGWVSVDAVTADGRRIPGTIVRPEGAPNAAWLVRHPSSERVAAYAFTVRGSRLEEVHPTDPSACWDATESAAAGHALPGGLTARLHPGACLKWWKDGKQQPGASQPLPGTTLSSRLTAGRPVEVFLPGQRTFYGFALRGTARVVITLKGGGRVSADAAPDPWGQGVALFGGQGPGPVQQGEKITGYAAGGDVLWTYRLPG</sequence>
<organism evidence="2 3">
    <name type="scientific">Nonomuraea indica</name>
    <dbReference type="NCBI Taxonomy" id="1581193"/>
    <lineage>
        <taxon>Bacteria</taxon>
        <taxon>Bacillati</taxon>
        <taxon>Actinomycetota</taxon>
        <taxon>Actinomycetes</taxon>
        <taxon>Streptosporangiales</taxon>
        <taxon>Streptosporangiaceae</taxon>
        <taxon>Nonomuraea</taxon>
    </lineage>
</organism>
<dbReference type="Proteomes" id="UP001612928">
    <property type="component" value="Unassembled WGS sequence"/>
</dbReference>
<keyword evidence="1" id="KW-1133">Transmembrane helix</keyword>